<evidence type="ECO:0000313" key="2">
    <source>
        <dbReference type="Proteomes" id="UP000195402"/>
    </source>
</evidence>
<sequence length="73" mass="7784">MLLSNSSDQRMGYVLRSSNTVSDLLAKLVLSSNVVSFWSASSPLTVGKAASIYVSMDTLVVPRGRVGLLKPLV</sequence>
<dbReference type="InParanoid" id="A0A200QAK5"/>
<gene>
    <name evidence="1" type="ORF">BVC80_8239g2</name>
</gene>
<name>A0A200QAK5_MACCD</name>
<dbReference type="EMBL" id="MVGT01002486">
    <property type="protein sequence ID" value="OVA07491.1"/>
    <property type="molecule type" value="Genomic_DNA"/>
</dbReference>
<dbReference type="AlphaFoldDB" id="A0A200QAK5"/>
<dbReference type="Proteomes" id="UP000195402">
    <property type="component" value="Unassembled WGS sequence"/>
</dbReference>
<comment type="caution">
    <text evidence="1">The sequence shown here is derived from an EMBL/GenBank/DDBJ whole genome shotgun (WGS) entry which is preliminary data.</text>
</comment>
<keyword evidence="2" id="KW-1185">Reference proteome</keyword>
<protein>
    <submittedName>
        <fullName evidence="1">Uncharacterized protein</fullName>
    </submittedName>
</protein>
<accession>A0A200QAK5</accession>
<evidence type="ECO:0000313" key="1">
    <source>
        <dbReference type="EMBL" id="OVA07491.1"/>
    </source>
</evidence>
<organism evidence="1 2">
    <name type="scientific">Macleaya cordata</name>
    <name type="common">Five-seeded plume-poppy</name>
    <name type="synonym">Bocconia cordata</name>
    <dbReference type="NCBI Taxonomy" id="56857"/>
    <lineage>
        <taxon>Eukaryota</taxon>
        <taxon>Viridiplantae</taxon>
        <taxon>Streptophyta</taxon>
        <taxon>Embryophyta</taxon>
        <taxon>Tracheophyta</taxon>
        <taxon>Spermatophyta</taxon>
        <taxon>Magnoliopsida</taxon>
        <taxon>Ranunculales</taxon>
        <taxon>Papaveraceae</taxon>
        <taxon>Papaveroideae</taxon>
        <taxon>Macleaya</taxon>
    </lineage>
</organism>
<proteinExistence type="predicted"/>
<reference evidence="1 2" key="1">
    <citation type="journal article" date="2017" name="Mol. Plant">
        <title>The Genome of Medicinal Plant Macleaya cordata Provides New Insights into Benzylisoquinoline Alkaloids Metabolism.</title>
        <authorList>
            <person name="Liu X."/>
            <person name="Liu Y."/>
            <person name="Huang P."/>
            <person name="Ma Y."/>
            <person name="Qing Z."/>
            <person name="Tang Q."/>
            <person name="Cao H."/>
            <person name="Cheng P."/>
            <person name="Zheng Y."/>
            <person name="Yuan Z."/>
            <person name="Zhou Y."/>
            <person name="Liu J."/>
            <person name="Tang Z."/>
            <person name="Zhuo Y."/>
            <person name="Zhang Y."/>
            <person name="Yu L."/>
            <person name="Huang J."/>
            <person name="Yang P."/>
            <person name="Peng Q."/>
            <person name="Zhang J."/>
            <person name="Jiang W."/>
            <person name="Zhang Z."/>
            <person name="Lin K."/>
            <person name="Ro D.K."/>
            <person name="Chen X."/>
            <person name="Xiong X."/>
            <person name="Shang Y."/>
            <person name="Huang S."/>
            <person name="Zeng J."/>
        </authorList>
    </citation>
    <scope>NUCLEOTIDE SEQUENCE [LARGE SCALE GENOMIC DNA]</scope>
    <source>
        <strain evidence="2">cv. BLH2017</strain>
        <tissue evidence="1">Root</tissue>
    </source>
</reference>